<dbReference type="InterPro" id="IPR003820">
    <property type="entry name" value="KdpC"/>
</dbReference>
<comment type="subunit">
    <text evidence="11">The system is composed of three essential subunits: KdpA, KdpB and KdpC.</text>
</comment>
<comment type="subcellular location">
    <subcellularLocation>
        <location evidence="11">Cell membrane</location>
        <topology evidence="11">Single-pass membrane protein</topology>
    </subcellularLocation>
</comment>
<dbReference type="GO" id="GO:0005524">
    <property type="term" value="F:ATP binding"/>
    <property type="evidence" value="ECO:0007669"/>
    <property type="project" value="UniProtKB-UniRule"/>
</dbReference>
<evidence type="ECO:0000256" key="8">
    <source>
        <dbReference type="ARBA" id="ARBA00022989"/>
    </source>
</evidence>
<dbReference type="NCBIfam" id="NF010607">
    <property type="entry name" value="PRK14003.1"/>
    <property type="match status" value="1"/>
</dbReference>
<evidence type="ECO:0000256" key="10">
    <source>
        <dbReference type="ARBA" id="ARBA00023136"/>
    </source>
</evidence>
<dbReference type="AlphaFoldDB" id="A0A1X4G2X7"/>
<evidence type="ECO:0000256" key="2">
    <source>
        <dbReference type="ARBA" id="ARBA00022475"/>
    </source>
</evidence>
<keyword evidence="5 11" id="KW-0547">Nucleotide-binding</keyword>
<dbReference type="PANTHER" id="PTHR30042">
    <property type="entry name" value="POTASSIUM-TRANSPORTING ATPASE C CHAIN"/>
    <property type="match status" value="1"/>
</dbReference>
<keyword evidence="1 11" id="KW-0813">Transport</keyword>
<dbReference type="HAMAP" id="MF_00276">
    <property type="entry name" value="KdpC"/>
    <property type="match status" value="1"/>
</dbReference>
<keyword evidence="8 11" id="KW-1133">Transmembrane helix</keyword>
<evidence type="ECO:0000313" key="12">
    <source>
        <dbReference type="EMBL" id="OSO87108.1"/>
    </source>
</evidence>
<evidence type="ECO:0000256" key="4">
    <source>
        <dbReference type="ARBA" id="ARBA00022692"/>
    </source>
</evidence>
<keyword evidence="4 11" id="KW-0812">Transmembrane</keyword>
<dbReference type="GO" id="GO:0005886">
    <property type="term" value="C:plasma membrane"/>
    <property type="evidence" value="ECO:0007669"/>
    <property type="project" value="UniProtKB-SubCell"/>
</dbReference>
<reference evidence="13" key="1">
    <citation type="submission" date="2017-04" db="EMBL/GenBank/DDBJ databases">
        <authorList>
            <person name="Abreu V.A."/>
            <person name="Popin R.V."/>
            <person name="Rigonato J."/>
            <person name="Andreote A.P."/>
            <person name="Schaker P.C."/>
            <person name="Hoff-Risseti C."/>
            <person name="Alvarenga D.O."/>
            <person name="Varani A.M."/>
            <person name="Fiore M.F."/>
        </authorList>
    </citation>
    <scope>NUCLEOTIDE SEQUENCE [LARGE SCALE GENOMIC DNA]</scope>
    <source>
        <strain evidence="13">CENA303</strain>
    </source>
</reference>
<dbReference type="Proteomes" id="UP000192997">
    <property type="component" value="Unassembled WGS sequence"/>
</dbReference>
<evidence type="ECO:0000256" key="1">
    <source>
        <dbReference type="ARBA" id="ARBA00022448"/>
    </source>
</evidence>
<sequence>MAFIKEVFRGIRVLVLIWILTAIIYPLGILNLGQWVFPFTANGSILFNINAEPMGSFLIGQSFTSEQYFQSRPSAIRYSQGKKSGPYGISGGSNLSASNPQLIDRISQEVSQLKEEDLKPIPDLIYTSGSGLDPHISWKAARQQLPRVAKARGMKEDEIEGLMYKYTDGKFLGIFGEAVVNVLRLNYALDLQSVNQGEQEQ</sequence>
<dbReference type="EMBL" id="NBYN01000074">
    <property type="protein sequence ID" value="OSO87108.1"/>
    <property type="molecule type" value="Genomic_DNA"/>
</dbReference>
<comment type="caution">
    <text evidence="12">The sequence shown here is derived from an EMBL/GenBank/DDBJ whole genome shotgun (WGS) entry which is preliminary data.</text>
</comment>
<keyword evidence="7 11" id="KW-0630">Potassium</keyword>
<dbReference type="PIRSF" id="PIRSF001296">
    <property type="entry name" value="K_ATPase_KdpC"/>
    <property type="match status" value="1"/>
</dbReference>
<protein>
    <recommendedName>
        <fullName evidence="11">Potassium-transporting ATPase KdpC subunit</fullName>
    </recommendedName>
    <alternativeName>
        <fullName evidence="11">ATP phosphohydrolase [potassium-transporting] C chain</fullName>
    </alternativeName>
    <alternativeName>
        <fullName evidence="11">Potassium-binding and translocating subunit C</fullName>
    </alternativeName>
    <alternativeName>
        <fullName evidence="11">Potassium-translocating ATPase C chain</fullName>
    </alternativeName>
</protein>
<evidence type="ECO:0000313" key="13">
    <source>
        <dbReference type="Proteomes" id="UP000192997"/>
    </source>
</evidence>
<name>A0A1X4G2X7_9CYAN</name>
<keyword evidence="10 11" id="KW-0472">Membrane</keyword>
<evidence type="ECO:0000256" key="3">
    <source>
        <dbReference type="ARBA" id="ARBA00022538"/>
    </source>
</evidence>
<accession>A0A1X4G2X7</accession>
<evidence type="ECO:0000256" key="7">
    <source>
        <dbReference type="ARBA" id="ARBA00022958"/>
    </source>
</evidence>
<evidence type="ECO:0000256" key="5">
    <source>
        <dbReference type="ARBA" id="ARBA00022741"/>
    </source>
</evidence>
<dbReference type="NCBIfam" id="TIGR00681">
    <property type="entry name" value="kdpC"/>
    <property type="match status" value="1"/>
</dbReference>
<dbReference type="PANTHER" id="PTHR30042:SF2">
    <property type="entry name" value="POTASSIUM-TRANSPORTING ATPASE KDPC SUBUNIT"/>
    <property type="match status" value="1"/>
</dbReference>
<dbReference type="GO" id="GO:0008556">
    <property type="term" value="F:P-type potassium transmembrane transporter activity"/>
    <property type="evidence" value="ECO:0007669"/>
    <property type="project" value="InterPro"/>
</dbReference>
<keyword evidence="9 11" id="KW-0406">Ion transport</keyword>
<evidence type="ECO:0000256" key="11">
    <source>
        <dbReference type="HAMAP-Rule" id="MF_00276"/>
    </source>
</evidence>
<evidence type="ECO:0000256" key="9">
    <source>
        <dbReference type="ARBA" id="ARBA00023065"/>
    </source>
</evidence>
<evidence type="ECO:0000256" key="6">
    <source>
        <dbReference type="ARBA" id="ARBA00022840"/>
    </source>
</evidence>
<organism evidence="12 13">
    <name type="scientific">Cylindrospermopsis raciborskii CENA303</name>
    <dbReference type="NCBI Taxonomy" id="1170769"/>
    <lineage>
        <taxon>Bacteria</taxon>
        <taxon>Bacillati</taxon>
        <taxon>Cyanobacteriota</taxon>
        <taxon>Cyanophyceae</taxon>
        <taxon>Nostocales</taxon>
        <taxon>Aphanizomenonaceae</taxon>
        <taxon>Cylindrospermopsis</taxon>
    </lineage>
</organism>
<keyword evidence="3 11" id="KW-0633">Potassium transport</keyword>
<dbReference type="RefSeq" id="WP_040553138.1">
    <property type="nucleotide sequence ID" value="NZ_NBYN01000074.1"/>
</dbReference>
<gene>
    <name evidence="11" type="primary">kdpC</name>
    <name evidence="12" type="ORF">B7O87_15155</name>
</gene>
<proteinExistence type="inferred from homology"/>
<dbReference type="Pfam" id="PF02669">
    <property type="entry name" value="KdpC"/>
    <property type="match status" value="1"/>
</dbReference>
<comment type="similarity">
    <text evidence="11">Belongs to the KdpC family.</text>
</comment>
<keyword evidence="2 11" id="KW-1003">Cell membrane</keyword>
<keyword evidence="6 11" id="KW-0067">ATP-binding</keyword>
<feature type="transmembrane region" description="Helical" evidence="11">
    <location>
        <begin position="12"/>
        <end position="37"/>
    </location>
</feature>
<comment type="function">
    <text evidence="11">Part of the high-affinity ATP-driven potassium transport (or Kdp) system, which catalyzes the hydrolysis of ATP coupled with the electrogenic transport of potassium into the cytoplasm. This subunit acts as a catalytic chaperone that increases the ATP-binding affinity of the ATP-hydrolyzing subunit KdpB by the formation of a transient KdpB/KdpC/ATP ternary complex.</text>
</comment>